<evidence type="ECO:0000259" key="6">
    <source>
        <dbReference type="PROSITE" id="PS50009"/>
    </source>
</evidence>
<dbReference type="SMART" id="SM00147">
    <property type="entry name" value="RasGEF"/>
    <property type="match status" value="1"/>
</dbReference>
<dbReference type="InterPro" id="IPR023578">
    <property type="entry name" value="Ras_GEF_dom_sf"/>
</dbReference>
<feature type="domain" description="Ras-GEF" evidence="6">
    <location>
        <begin position="310"/>
        <end position="567"/>
    </location>
</feature>
<dbReference type="EMBL" id="NCKU01002140">
    <property type="protein sequence ID" value="RWS10304.1"/>
    <property type="molecule type" value="Genomic_DNA"/>
</dbReference>
<evidence type="ECO:0000313" key="10">
    <source>
        <dbReference type="Proteomes" id="UP000285301"/>
    </source>
</evidence>
<dbReference type="PANTHER" id="PTHR14247">
    <property type="entry name" value="BREAST CANCER ANTI-ESTROGEN RESISTANCE PROTEIN 3 HOMOLOG-LIKE PROTEIN"/>
    <property type="match status" value="1"/>
</dbReference>
<dbReference type="InterPro" id="IPR000980">
    <property type="entry name" value="SH2"/>
</dbReference>
<dbReference type="InterPro" id="IPR044102">
    <property type="entry name" value="SH2_SHEP1/BCAR3/NSP1"/>
</dbReference>
<evidence type="ECO:0000256" key="4">
    <source>
        <dbReference type="SAM" id="MobiDB-lite"/>
    </source>
</evidence>
<dbReference type="EMBL" id="NCKU01002142">
    <property type="protein sequence ID" value="RWS10297.1"/>
    <property type="molecule type" value="Genomic_DNA"/>
</dbReference>
<name>A0A3S3P898_9ACAR</name>
<dbReference type="STRING" id="1965070.A0A3S3P898"/>
<keyword evidence="10" id="KW-1185">Reference proteome</keyword>
<dbReference type="SUPFAM" id="SSF55550">
    <property type="entry name" value="SH2 domain"/>
    <property type="match status" value="1"/>
</dbReference>
<dbReference type="FunFam" id="3.30.505.10:FF:000013">
    <property type="entry name" value="SH2 domain-containing protein 3C isoform X1"/>
    <property type="match status" value="1"/>
</dbReference>
<dbReference type="Gene3D" id="3.30.505.10">
    <property type="entry name" value="SH2 domain"/>
    <property type="match status" value="1"/>
</dbReference>
<dbReference type="OrthoDB" id="2412973at2759"/>
<keyword evidence="1 3" id="KW-0727">SH2 domain</keyword>
<protein>
    <submittedName>
        <fullName evidence="7">SH2 domain-containing protein 3C-like protein</fullName>
    </submittedName>
</protein>
<dbReference type="InterPro" id="IPR051853">
    <property type="entry name" value="SH2-Ras-GEF_adapter"/>
</dbReference>
<dbReference type="Gene3D" id="1.10.840.10">
    <property type="entry name" value="Ras guanine-nucleotide exchange factors catalytic domain"/>
    <property type="match status" value="1"/>
</dbReference>
<dbReference type="PRINTS" id="PR00401">
    <property type="entry name" value="SH2DOMAIN"/>
</dbReference>
<dbReference type="InterPro" id="IPR036860">
    <property type="entry name" value="SH2_dom_sf"/>
</dbReference>
<dbReference type="FunFam" id="1.10.840.10:FF:000015">
    <property type="entry name" value="Uncharacterized protein, isoform A"/>
    <property type="match status" value="1"/>
</dbReference>
<dbReference type="AlphaFoldDB" id="A0A3S3P898"/>
<dbReference type="GO" id="GO:0001784">
    <property type="term" value="F:phosphotyrosine residue binding"/>
    <property type="evidence" value="ECO:0007669"/>
    <property type="project" value="InterPro"/>
</dbReference>
<dbReference type="SMART" id="SM00252">
    <property type="entry name" value="SH2"/>
    <property type="match status" value="1"/>
</dbReference>
<dbReference type="PROSITE" id="PS50009">
    <property type="entry name" value="RASGEF_CAT"/>
    <property type="match status" value="1"/>
</dbReference>
<reference evidence="7 10" key="1">
    <citation type="journal article" date="2018" name="Gigascience">
        <title>Genomes of trombidid mites reveal novel predicted allergens and laterally-transferred genes associated with secondary metabolism.</title>
        <authorList>
            <person name="Dong X."/>
            <person name="Chaisiri K."/>
            <person name="Xia D."/>
            <person name="Armstrong S.D."/>
            <person name="Fang Y."/>
            <person name="Donnelly M.J."/>
            <person name="Kadowaki T."/>
            <person name="McGarry J.W."/>
            <person name="Darby A.C."/>
            <person name="Makepeace B.L."/>
        </authorList>
    </citation>
    <scope>NUCLEOTIDE SEQUENCE [LARGE SCALE GENOMIC DNA]</scope>
    <source>
        <strain evidence="7">UoL-WK</strain>
    </source>
</reference>
<organism evidence="7 10">
    <name type="scientific">Dinothrombium tinctorium</name>
    <dbReference type="NCBI Taxonomy" id="1965070"/>
    <lineage>
        <taxon>Eukaryota</taxon>
        <taxon>Metazoa</taxon>
        <taxon>Ecdysozoa</taxon>
        <taxon>Arthropoda</taxon>
        <taxon>Chelicerata</taxon>
        <taxon>Arachnida</taxon>
        <taxon>Acari</taxon>
        <taxon>Acariformes</taxon>
        <taxon>Trombidiformes</taxon>
        <taxon>Prostigmata</taxon>
        <taxon>Anystina</taxon>
        <taxon>Parasitengona</taxon>
        <taxon>Trombidioidea</taxon>
        <taxon>Trombidiidae</taxon>
        <taxon>Dinothrombium</taxon>
    </lineage>
</organism>
<dbReference type="Pfam" id="PF00617">
    <property type="entry name" value="RasGEF"/>
    <property type="match status" value="1"/>
</dbReference>
<evidence type="ECO:0000256" key="2">
    <source>
        <dbReference type="PROSITE-ProRule" id="PRU00168"/>
    </source>
</evidence>
<gene>
    <name evidence="8" type="ORF">B4U79_01815</name>
    <name evidence="7" type="ORF">B4U79_06105</name>
    <name evidence="9" type="ORF">B4U79_07714</name>
</gene>
<feature type="region of interest" description="Disordered" evidence="4">
    <location>
        <begin position="181"/>
        <end position="203"/>
    </location>
</feature>
<accession>A0A3S3P898</accession>
<comment type="caution">
    <text evidence="7">The sequence shown here is derived from an EMBL/GenBank/DDBJ whole genome shotgun (WGS) entry which is preliminary data.</text>
</comment>
<dbReference type="GO" id="GO:0005085">
    <property type="term" value="F:guanyl-nucleotide exchange factor activity"/>
    <property type="evidence" value="ECO:0007669"/>
    <property type="project" value="UniProtKB-KW"/>
</dbReference>
<dbReference type="InterPro" id="IPR036964">
    <property type="entry name" value="RASGEF_cat_dom_sf"/>
</dbReference>
<dbReference type="SUPFAM" id="SSF48366">
    <property type="entry name" value="Ras GEF"/>
    <property type="match status" value="1"/>
</dbReference>
<keyword evidence="2" id="KW-0344">Guanine-nucleotide releasing factor</keyword>
<feature type="domain" description="SH2" evidence="5">
    <location>
        <begin position="31"/>
        <end position="130"/>
    </location>
</feature>
<evidence type="ECO:0000313" key="8">
    <source>
        <dbReference type="EMBL" id="RWS10297.1"/>
    </source>
</evidence>
<dbReference type="GO" id="GO:0007264">
    <property type="term" value="P:small GTPase-mediated signal transduction"/>
    <property type="evidence" value="ECO:0007669"/>
    <property type="project" value="InterPro"/>
</dbReference>
<dbReference type="InterPro" id="IPR001895">
    <property type="entry name" value="RASGEF_cat_dom"/>
</dbReference>
<evidence type="ECO:0000259" key="5">
    <source>
        <dbReference type="PROSITE" id="PS50001"/>
    </source>
</evidence>
<evidence type="ECO:0000256" key="3">
    <source>
        <dbReference type="PROSITE-ProRule" id="PRU00191"/>
    </source>
</evidence>
<evidence type="ECO:0000313" key="7">
    <source>
        <dbReference type="EMBL" id="RWS10029.1"/>
    </source>
</evidence>
<evidence type="ECO:0000256" key="1">
    <source>
        <dbReference type="ARBA" id="ARBA00022999"/>
    </source>
</evidence>
<dbReference type="PROSITE" id="PS50001">
    <property type="entry name" value="SH2"/>
    <property type="match status" value="1"/>
</dbReference>
<dbReference type="Proteomes" id="UP000285301">
    <property type="component" value="Unassembled WGS sequence"/>
</dbReference>
<sequence>MAFIEANSEQHKRELSAELSLDSSDIRSHAWYHGSIPRIRAEELVAKNEQFLVRDCTSRPGDYVLTCRWNNHCLHFVINKVILQPYTVYERIQYTFEDDSFDTVPDLVTFYVGNRRPISVASGAIISRPINRTMPLSFYAAKYCIPQNDYPSLNRDSMITKSPPISLNKYQSALLSERPLSRLSINSQQEEPPPKPKRDSLIKVPLSDKTEPIYINCNGNDYDMNERENLNENIDLHSIKTANDDQQSDENFCPIDSSLFRTIPIHIASLLHSSSNIDPQNYFTFLLAKDNKPLEMSAVNKVRSLLLETGARILANHITKVDLDFIKHFDKEANFGLGIKSGLELVLLPHGGAYRDDILDRAECFKYFVAASLLICNDDERVLILDKWIQTAIEIKTGLGNLMAFRNIMAALALPQISRLQKLWLSLRQRFTSNAVVYESKLRPTLKAVIDCNEPLAPNTTFPYILTMVEIIQKHYKFVDETNAEMNEEEIAEKYQSFKFDFPWETSSSDFGLNLFFSHLEAGRQIVNQCNLFKRNSEIVLDGVVFEELLSDIFTTEFHRRFLWGYRGCIAAASERFSKFEQVLTLLSAKCESNSSSV</sequence>
<reference evidence="7" key="2">
    <citation type="submission" date="2018-11" db="EMBL/GenBank/DDBJ databases">
        <title>Trombidioid mite genomics.</title>
        <authorList>
            <person name="Dong X."/>
        </authorList>
    </citation>
    <scope>NUCLEOTIDE SEQUENCE</scope>
    <source>
        <strain evidence="7">UoL-WK</strain>
    </source>
</reference>
<dbReference type="PANTHER" id="PTHR14247:SF8">
    <property type="entry name" value="RAS-GEF DOMAIN-CONTAINING PROTEIN"/>
    <property type="match status" value="1"/>
</dbReference>
<dbReference type="EMBL" id="NCKU01002251">
    <property type="protein sequence ID" value="RWS10029.1"/>
    <property type="molecule type" value="Genomic_DNA"/>
</dbReference>
<dbReference type="CDD" id="cd10337">
    <property type="entry name" value="SH2_BCAR3"/>
    <property type="match status" value="1"/>
</dbReference>
<proteinExistence type="predicted"/>
<evidence type="ECO:0000313" key="9">
    <source>
        <dbReference type="EMBL" id="RWS10304.1"/>
    </source>
</evidence>
<dbReference type="Pfam" id="PF00017">
    <property type="entry name" value="SH2"/>
    <property type="match status" value="1"/>
</dbReference>
<feature type="compositionally biased region" description="Basic and acidic residues" evidence="4">
    <location>
        <begin position="192"/>
        <end position="203"/>
    </location>
</feature>